<dbReference type="InterPro" id="IPR052155">
    <property type="entry name" value="Biofilm_reg_signaling"/>
</dbReference>
<dbReference type="Pfam" id="PF00563">
    <property type="entry name" value="EAL"/>
    <property type="match status" value="1"/>
</dbReference>
<dbReference type="InterPro" id="IPR000160">
    <property type="entry name" value="GGDEF_dom"/>
</dbReference>
<evidence type="ECO:0000313" key="6">
    <source>
        <dbReference type="Proteomes" id="UP000031938"/>
    </source>
</evidence>
<comment type="caution">
    <text evidence="5">The sequence shown here is derived from an EMBL/GenBank/DDBJ whole genome shotgun (WGS) entry which is preliminary data.</text>
</comment>
<name>A0A0C2V8M2_9BACL</name>
<dbReference type="PATRIC" id="fig|889306.3.peg.2864"/>
<dbReference type="SMART" id="SM00091">
    <property type="entry name" value="PAS"/>
    <property type="match status" value="3"/>
</dbReference>
<dbReference type="CDD" id="cd01948">
    <property type="entry name" value="EAL"/>
    <property type="match status" value="1"/>
</dbReference>
<dbReference type="Pfam" id="PF13426">
    <property type="entry name" value="PAS_9"/>
    <property type="match status" value="1"/>
</dbReference>
<dbReference type="PROSITE" id="PS50113">
    <property type="entry name" value="PAC"/>
    <property type="match status" value="3"/>
</dbReference>
<dbReference type="CDD" id="cd01949">
    <property type="entry name" value="GGDEF"/>
    <property type="match status" value="1"/>
</dbReference>
<dbReference type="SMART" id="SM00052">
    <property type="entry name" value="EAL"/>
    <property type="match status" value="1"/>
</dbReference>
<dbReference type="AlphaFoldDB" id="A0A0C2V8M2"/>
<dbReference type="EMBL" id="JXRP01000018">
    <property type="protein sequence ID" value="KIL45307.1"/>
    <property type="molecule type" value="Genomic_DNA"/>
</dbReference>
<accession>A0A0C2V8M2</accession>
<dbReference type="Gene3D" id="3.20.20.450">
    <property type="entry name" value="EAL domain"/>
    <property type="match status" value="1"/>
</dbReference>
<dbReference type="InterPro" id="IPR000014">
    <property type="entry name" value="PAS"/>
</dbReference>
<proteinExistence type="predicted"/>
<dbReference type="InterPro" id="IPR001633">
    <property type="entry name" value="EAL_dom"/>
</dbReference>
<dbReference type="Pfam" id="PF07238">
    <property type="entry name" value="PilZ"/>
    <property type="match status" value="1"/>
</dbReference>
<dbReference type="Gene3D" id="3.30.450.20">
    <property type="entry name" value="PAS domain"/>
    <property type="match status" value="3"/>
</dbReference>
<dbReference type="InterPro" id="IPR035965">
    <property type="entry name" value="PAS-like_dom_sf"/>
</dbReference>
<dbReference type="Proteomes" id="UP000031938">
    <property type="component" value="Unassembled WGS sequence"/>
</dbReference>
<dbReference type="InterPro" id="IPR013655">
    <property type="entry name" value="PAS_fold_3"/>
</dbReference>
<dbReference type="PROSITE" id="PS50887">
    <property type="entry name" value="GGDEF"/>
    <property type="match status" value="1"/>
</dbReference>
<organism evidence="5 6">
    <name type="scientific">Jeotgalibacillus soli</name>
    <dbReference type="NCBI Taxonomy" id="889306"/>
    <lineage>
        <taxon>Bacteria</taxon>
        <taxon>Bacillati</taxon>
        <taxon>Bacillota</taxon>
        <taxon>Bacilli</taxon>
        <taxon>Bacillales</taxon>
        <taxon>Caryophanaceae</taxon>
        <taxon>Jeotgalibacillus</taxon>
    </lineage>
</organism>
<dbReference type="InterPro" id="IPR043128">
    <property type="entry name" value="Rev_trsase/Diguanyl_cyclase"/>
</dbReference>
<feature type="domain" description="PAC" evidence="2">
    <location>
        <begin position="64"/>
        <end position="115"/>
    </location>
</feature>
<feature type="domain" description="GGDEF" evidence="4">
    <location>
        <begin position="404"/>
        <end position="536"/>
    </location>
</feature>
<dbReference type="GO" id="GO:0035438">
    <property type="term" value="F:cyclic-di-GMP binding"/>
    <property type="evidence" value="ECO:0007669"/>
    <property type="project" value="InterPro"/>
</dbReference>
<dbReference type="InterPro" id="IPR029787">
    <property type="entry name" value="Nucleotide_cyclase"/>
</dbReference>
<dbReference type="Gene3D" id="3.30.70.270">
    <property type="match status" value="1"/>
</dbReference>
<keyword evidence="6" id="KW-1185">Reference proteome</keyword>
<evidence type="ECO:0000259" key="1">
    <source>
        <dbReference type="PROSITE" id="PS50112"/>
    </source>
</evidence>
<dbReference type="PANTHER" id="PTHR44757:SF2">
    <property type="entry name" value="BIOFILM ARCHITECTURE MAINTENANCE PROTEIN MBAA"/>
    <property type="match status" value="1"/>
</dbReference>
<evidence type="ECO:0000259" key="2">
    <source>
        <dbReference type="PROSITE" id="PS50113"/>
    </source>
</evidence>
<evidence type="ECO:0008006" key="7">
    <source>
        <dbReference type="Google" id="ProtNLM"/>
    </source>
</evidence>
<dbReference type="InterPro" id="IPR001610">
    <property type="entry name" value="PAC"/>
</dbReference>
<sequence length="955" mass="109879">MFAHYPDTVVFINIKGDILYANEAASMHFGYKPDEIKGNYRNFIQRTEKKKQKFHIEDVISRSSNLDTKCKHKNGKWVDVNATIFPYKNDQTIIGVYAIIRDITRQKKMDQKMAKLEKMLEVSQQSGGIGSWEYSLTTNEIIWSNQMYELFGLVKTTNNTLKIEDFIGLVHVDDRSQMVKAFSESAIRNGTKEVRYRIVLPDGMIRYVQERSSYFEDPQNKKKIIIGTTLDITDRIQAETVAKIHKEESTQLCLHLNVAMWTYEIAEKRFISYSDRIFNITGYDPNRFVSGEFDWADYVHKDDRDIYEKHKEVIEGGHSSEQQYRFIREDGKLIWLRDQMIPVLNEDRSIKKIVGVITDITENQMLQDQVENLAYFDRVTMLPNRSSLESAIDRFIDESSPAQPIFGLFQLEINRFTSIVETLGNRVCDDLLSQAAERLRALGHVNVFVSKYGEKSFILLNRDISSVEQSKEFAEQMLECFTNAFKIDEYELFSSATIGASTYPMDGETKEELLRNAQIALSRGKDGGQSFQIFTNNLNAAAYKAYTLEQDMRKALQDKEFEVYYQPRIDIKTNQIVGAEALIRWQHPLWGTVAPSEFIPIAEETGLIMELGDWVLHTVCRQIQQWKNERISIVPIAINVSPQRFLRSNFTGYILKTLASYNLKPSSIEIEITESSLITDIDSVLVILQDLRKAGIRIALDDFGTGYSSLTHLKDLPVDFLKIDQSFIQDIETDEKKAVITNSIIQICKQIDIEVVAEGVETTDQLDVLVHQKCRYIQGYLFCKPIPENEFKELMSFGFVQLQKTRIAPKRDEKRSFYRLIFPKPLIANMSIDQIKGKKTSMGGLRVVLEDLSAGGLRFSATLHLPVRDDVIISCKWTILNQTFTMLGRIVRSTEESTYYSYGVEFLPGQPENENLIKWINKATLLVRNEQPLINTPMIDSSIHQFLKEVKVSGT</sequence>
<dbReference type="SUPFAM" id="SSF141371">
    <property type="entry name" value="PilZ domain-like"/>
    <property type="match status" value="1"/>
</dbReference>
<dbReference type="NCBIfam" id="TIGR00254">
    <property type="entry name" value="GGDEF"/>
    <property type="match status" value="1"/>
</dbReference>
<dbReference type="SMART" id="SM00267">
    <property type="entry name" value="GGDEF"/>
    <property type="match status" value="1"/>
</dbReference>
<feature type="domain" description="PAS" evidence="1">
    <location>
        <begin position="1"/>
        <end position="63"/>
    </location>
</feature>
<evidence type="ECO:0000313" key="5">
    <source>
        <dbReference type="EMBL" id="KIL45307.1"/>
    </source>
</evidence>
<evidence type="ECO:0000259" key="3">
    <source>
        <dbReference type="PROSITE" id="PS50883"/>
    </source>
</evidence>
<dbReference type="InterPro" id="IPR009875">
    <property type="entry name" value="PilZ_domain"/>
</dbReference>
<gene>
    <name evidence="5" type="ORF">KP78_28510</name>
</gene>
<dbReference type="Pfam" id="PF08447">
    <property type="entry name" value="PAS_3"/>
    <property type="match status" value="2"/>
</dbReference>
<dbReference type="SMART" id="SM00086">
    <property type="entry name" value="PAC"/>
    <property type="match status" value="3"/>
</dbReference>
<reference evidence="5 6" key="1">
    <citation type="submission" date="2015-01" db="EMBL/GenBank/DDBJ databases">
        <title>Genome sequencing of Jeotgalibacillus soli.</title>
        <authorList>
            <person name="Goh K.M."/>
            <person name="Chan K.-G."/>
            <person name="Yaakop A.S."/>
            <person name="Ee R."/>
            <person name="Gan H.M."/>
            <person name="Chan C.S."/>
        </authorList>
    </citation>
    <scope>NUCLEOTIDE SEQUENCE [LARGE SCALE GENOMIC DNA]</scope>
    <source>
        <strain evidence="5 6">P9</strain>
    </source>
</reference>
<dbReference type="PROSITE" id="PS50112">
    <property type="entry name" value="PAS"/>
    <property type="match status" value="1"/>
</dbReference>
<dbReference type="SUPFAM" id="SSF55785">
    <property type="entry name" value="PYP-like sensor domain (PAS domain)"/>
    <property type="match status" value="3"/>
</dbReference>
<dbReference type="SUPFAM" id="SSF141868">
    <property type="entry name" value="EAL domain-like"/>
    <property type="match status" value="1"/>
</dbReference>
<dbReference type="Gene3D" id="2.10.70.100">
    <property type="match status" value="1"/>
</dbReference>
<evidence type="ECO:0000259" key="4">
    <source>
        <dbReference type="PROSITE" id="PS50887"/>
    </source>
</evidence>
<dbReference type="CDD" id="cd00130">
    <property type="entry name" value="PAS"/>
    <property type="match status" value="3"/>
</dbReference>
<dbReference type="NCBIfam" id="TIGR00229">
    <property type="entry name" value="sensory_box"/>
    <property type="match status" value="2"/>
</dbReference>
<dbReference type="SUPFAM" id="SSF55073">
    <property type="entry name" value="Nucleotide cyclase"/>
    <property type="match status" value="1"/>
</dbReference>
<dbReference type="InterPro" id="IPR035919">
    <property type="entry name" value="EAL_sf"/>
</dbReference>
<feature type="domain" description="PAC" evidence="2">
    <location>
        <begin position="320"/>
        <end position="372"/>
    </location>
</feature>
<dbReference type="InterPro" id="IPR000700">
    <property type="entry name" value="PAS-assoc_C"/>
</dbReference>
<dbReference type="FunFam" id="3.20.20.450:FF:000001">
    <property type="entry name" value="Cyclic di-GMP phosphodiesterase yahA"/>
    <property type="match status" value="1"/>
</dbReference>
<dbReference type="STRING" id="889306.KP78_28510"/>
<dbReference type="Pfam" id="PF00990">
    <property type="entry name" value="GGDEF"/>
    <property type="match status" value="1"/>
</dbReference>
<feature type="domain" description="PAC" evidence="2">
    <location>
        <begin position="192"/>
        <end position="244"/>
    </location>
</feature>
<dbReference type="PROSITE" id="PS50883">
    <property type="entry name" value="EAL"/>
    <property type="match status" value="1"/>
</dbReference>
<protein>
    <recommendedName>
        <fullName evidence="7">Diguanylate cyclase</fullName>
    </recommendedName>
</protein>
<feature type="domain" description="EAL" evidence="3">
    <location>
        <begin position="545"/>
        <end position="799"/>
    </location>
</feature>
<dbReference type="PANTHER" id="PTHR44757">
    <property type="entry name" value="DIGUANYLATE CYCLASE DGCP"/>
    <property type="match status" value="1"/>
</dbReference>